<feature type="region of interest" description="Disordered" evidence="1">
    <location>
        <begin position="275"/>
        <end position="296"/>
    </location>
</feature>
<dbReference type="PANTHER" id="PTHR35186:SF4">
    <property type="entry name" value="PRION-INHIBITION AND PROPAGATION HELO DOMAIN-CONTAINING PROTEIN"/>
    <property type="match status" value="1"/>
</dbReference>
<feature type="domain" description="DUF7580" evidence="2">
    <location>
        <begin position="248"/>
        <end position="487"/>
    </location>
</feature>
<dbReference type="InterPro" id="IPR056002">
    <property type="entry name" value="DUF7580"/>
</dbReference>
<proteinExistence type="predicted"/>
<dbReference type="AlphaFoldDB" id="A0AA38RQJ2"/>
<sequence>MDPVSLALGIAPLCLSVFSGAKIARKKLRLLRHYDKEARRLRIRLKTQISIFLDESQLLLLEVFDDSTVEDMLGNLSSERWTSAEIDGQLRKHLGRKYEAVKDVIQLIGEQIESIDDDLSNLDHDHSNLGKLSATAHKARGAIGVVLNKSRMDQAIEDLLGSTNELRRLRKMAKATQDRKTKRTLEKKVMPQTYGLVTKYSTSFHDVFVRKWSCLNTDGVHSRHTAKLLLDADASDEHIDLRLILEYEAISEALQQKSLLLLRVRSEDLTWVETDLPTPESSSSSLDNEEPPPKSLASILNPTKIVELSVNEQLRLALRLVRSVLQFHSTPWWRENWSLADLSYFDIDTELSRSLSTLHIATKILPSTTGRDVEIKDAIEQVLPSPSSSNDAEVGDNDASLYCGIRNATMYSLGAALVQIGHWMALDADDVARVRRAAGKTSRLGPLYDRLVEQCLYCDFGFGADLQQTQLQSAIYENVVCELERMVGLLEGRTEELRTWCG</sequence>
<comment type="caution">
    <text evidence="3">The sequence shown here is derived from an EMBL/GenBank/DDBJ whole genome shotgun (WGS) entry which is preliminary data.</text>
</comment>
<accession>A0AA38RQJ2</accession>
<evidence type="ECO:0000256" key="1">
    <source>
        <dbReference type="SAM" id="MobiDB-lite"/>
    </source>
</evidence>
<evidence type="ECO:0000313" key="4">
    <source>
        <dbReference type="Proteomes" id="UP001174694"/>
    </source>
</evidence>
<keyword evidence="4" id="KW-1185">Reference proteome</keyword>
<dbReference type="Pfam" id="PF24476">
    <property type="entry name" value="DUF7580"/>
    <property type="match status" value="1"/>
</dbReference>
<dbReference type="EMBL" id="JANBVO010000030">
    <property type="protein sequence ID" value="KAJ9138416.1"/>
    <property type="molecule type" value="Genomic_DNA"/>
</dbReference>
<dbReference type="PANTHER" id="PTHR35186">
    <property type="entry name" value="ANK_REP_REGION DOMAIN-CONTAINING PROTEIN"/>
    <property type="match status" value="1"/>
</dbReference>
<name>A0AA38RQJ2_9PEZI</name>
<evidence type="ECO:0000313" key="3">
    <source>
        <dbReference type="EMBL" id="KAJ9138416.1"/>
    </source>
</evidence>
<protein>
    <recommendedName>
        <fullName evidence="2">DUF7580 domain-containing protein</fullName>
    </recommendedName>
</protein>
<dbReference type="Proteomes" id="UP001174694">
    <property type="component" value="Unassembled WGS sequence"/>
</dbReference>
<evidence type="ECO:0000259" key="2">
    <source>
        <dbReference type="Pfam" id="PF24476"/>
    </source>
</evidence>
<reference evidence="3" key="1">
    <citation type="submission" date="2022-07" db="EMBL/GenBank/DDBJ databases">
        <title>Fungi with potential for degradation of polypropylene.</title>
        <authorList>
            <person name="Gostincar C."/>
        </authorList>
    </citation>
    <scope>NUCLEOTIDE SEQUENCE</scope>
    <source>
        <strain evidence="3">EXF-13308</strain>
    </source>
</reference>
<gene>
    <name evidence="3" type="ORF">NKR23_g8597</name>
</gene>
<organism evidence="3 4">
    <name type="scientific">Pleurostoma richardsiae</name>
    <dbReference type="NCBI Taxonomy" id="41990"/>
    <lineage>
        <taxon>Eukaryota</taxon>
        <taxon>Fungi</taxon>
        <taxon>Dikarya</taxon>
        <taxon>Ascomycota</taxon>
        <taxon>Pezizomycotina</taxon>
        <taxon>Sordariomycetes</taxon>
        <taxon>Sordariomycetidae</taxon>
        <taxon>Calosphaeriales</taxon>
        <taxon>Pleurostomataceae</taxon>
        <taxon>Pleurostoma</taxon>
    </lineage>
</organism>